<dbReference type="RefSeq" id="WP_167085926.1">
    <property type="nucleotide sequence ID" value="NZ_WHJG01000004.1"/>
</dbReference>
<dbReference type="EMBL" id="WHJG01000004">
    <property type="protein sequence ID" value="NHZ78938.1"/>
    <property type="molecule type" value="Genomic_DNA"/>
</dbReference>
<reference evidence="2 3" key="1">
    <citation type="submission" date="2019-10" db="EMBL/GenBank/DDBJ databases">
        <title>Taxonomy of Antarctic Massilia spp.: description of Massilia rubra sp. nov., Massilia aquatica sp. nov., Massilia mucilaginosa sp. nov., Massilia frigida sp. nov. isolated from streams, lakes and regoliths.</title>
        <authorList>
            <person name="Holochova P."/>
            <person name="Sedlacek I."/>
            <person name="Kralova S."/>
            <person name="Maslanova I."/>
            <person name="Busse H.-J."/>
            <person name="Stankova E."/>
            <person name="Vrbovska V."/>
            <person name="Kovarovic V."/>
            <person name="Bartak M."/>
            <person name="Svec P."/>
            <person name="Pantucek R."/>
        </authorList>
    </citation>
    <scope>NUCLEOTIDE SEQUENCE [LARGE SCALE GENOMIC DNA]</scope>
    <source>
        <strain evidence="2 3">CCM 8695</strain>
    </source>
</reference>
<proteinExistence type="predicted"/>
<protein>
    <submittedName>
        <fullName evidence="2">Pyridoxamine 5'-phosphate oxidase</fullName>
    </submittedName>
</protein>
<evidence type="ECO:0000259" key="1">
    <source>
        <dbReference type="Pfam" id="PF01243"/>
    </source>
</evidence>
<keyword evidence="3" id="KW-1185">Reference proteome</keyword>
<comment type="caution">
    <text evidence="2">The sequence shown here is derived from an EMBL/GenBank/DDBJ whole genome shotgun (WGS) entry which is preliminary data.</text>
</comment>
<evidence type="ECO:0000313" key="3">
    <source>
        <dbReference type="Proteomes" id="UP000621455"/>
    </source>
</evidence>
<sequence length="201" mass="22095">MAAQPDLDALYAAPSERIRKAVLERLVPVHEDYLAAATFFALATGRAQGLDVSPRGGPPGFVKVIDARTLAFADWPGNNRIESMRNLADDERAAMMFLFPGLEVFMRINGRARVSTDADLLAKLAEGERLPKTAIVVAIDEVLMHCGKAINRARLWSEQARIERTALPTVGQMLVSMAMIGEAEVAHVDAHYEHAVRNDLY</sequence>
<gene>
    <name evidence="2" type="ORF">F2P44_06545</name>
</gene>
<dbReference type="InterPro" id="IPR024029">
    <property type="entry name" value="Pyridox_Oxase_FMN-dep"/>
</dbReference>
<dbReference type="SUPFAM" id="SSF50475">
    <property type="entry name" value="FMN-binding split barrel"/>
    <property type="match status" value="1"/>
</dbReference>
<dbReference type="InterPro" id="IPR012349">
    <property type="entry name" value="Split_barrel_FMN-bd"/>
</dbReference>
<dbReference type="PANTHER" id="PTHR42815">
    <property type="entry name" value="FAD-BINDING, PUTATIVE (AFU_ORTHOLOGUE AFUA_6G07600)-RELATED"/>
    <property type="match status" value="1"/>
</dbReference>
<dbReference type="Pfam" id="PF01243">
    <property type="entry name" value="PNPOx_N"/>
    <property type="match status" value="1"/>
</dbReference>
<dbReference type="Proteomes" id="UP000621455">
    <property type="component" value="Unassembled WGS sequence"/>
</dbReference>
<feature type="domain" description="Pyridoxamine 5'-phosphate oxidase N-terminal" evidence="1">
    <location>
        <begin position="29"/>
        <end position="146"/>
    </location>
</feature>
<dbReference type="Gene3D" id="2.30.110.10">
    <property type="entry name" value="Electron Transport, Fmn-binding Protein, Chain A"/>
    <property type="match status" value="1"/>
</dbReference>
<evidence type="ECO:0000313" key="2">
    <source>
        <dbReference type="EMBL" id="NHZ78938.1"/>
    </source>
</evidence>
<dbReference type="InterPro" id="IPR011576">
    <property type="entry name" value="Pyridox_Oxase_N"/>
</dbReference>
<dbReference type="PANTHER" id="PTHR42815:SF2">
    <property type="entry name" value="FAD-BINDING, PUTATIVE (AFU_ORTHOLOGUE AFUA_6G07600)-RELATED"/>
    <property type="match status" value="1"/>
</dbReference>
<accession>A0ABX0NA98</accession>
<name>A0ABX0NA98_9BURK</name>
<organism evidence="2 3">
    <name type="scientific">Massilia frigida</name>
    <dbReference type="NCBI Taxonomy" id="2609281"/>
    <lineage>
        <taxon>Bacteria</taxon>
        <taxon>Pseudomonadati</taxon>
        <taxon>Pseudomonadota</taxon>
        <taxon>Betaproteobacteria</taxon>
        <taxon>Burkholderiales</taxon>
        <taxon>Oxalobacteraceae</taxon>
        <taxon>Telluria group</taxon>
        <taxon>Massilia</taxon>
    </lineage>
</organism>
<dbReference type="NCBIfam" id="TIGR04025">
    <property type="entry name" value="PPOX_FMN_DR2398"/>
    <property type="match status" value="1"/>
</dbReference>